<evidence type="ECO:0000313" key="3">
    <source>
        <dbReference type="Proteomes" id="UP000070257"/>
    </source>
</evidence>
<gene>
    <name evidence="2" type="ORF">AKJ39_01575</name>
</gene>
<sequence>MADQIEISRNTAYRWVKKLEERGGSIRENFTNNTRVDILKLEQKRVSNLVLTMELETDSLGKAFRPSFKTPEIPPRCYAPRGNLRRIRHRRDPIGRRGQRKTASFKHQGRP</sequence>
<reference evidence="2 3" key="1">
    <citation type="journal article" date="2016" name="Sci. Rep.">
        <title>Metabolic traits of an uncultured archaeal lineage -MSBL1- from brine pools of the Red Sea.</title>
        <authorList>
            <person name="Mwirichia R."/>
            <person name="Alam I."/>
            <person name="Rashid M."/>
            <person name="Vinu M."/>
            <person name="Ba-Alawi W."/>
            <person name="Anthony Kamau A."/>
            <person name="Kamanda Ngugi D."/>
            <person name="Goker M."/>
            <person name="Klenk H.P."/>
            <person name="Bajic V."/>
            <person name="Stingl U."/>
        </authorList>
    </citation>
    <scope>NUCLEOTIDE SEQUENCE [LARGE SCALE GENOMIC DNA]</scope>
    <source>
        <strain evidence="2">SCGC-AAA259J03</strain>
    </source>
</reference>
<dbReference type="AlphaFoldDB" id="A0A656YXC5"/>
<keyword evidence="3" id="KW-1185">Reference proteome</keyword>
<name>A0A656YXC5_9EURY</name>
<dbReference type="EMBL" id="LHXT01000014">
    <property type="protein sequence ID" value="KXA98590.1"/>
    <property type="molecule type" value="Genomic_DNA"/>
</dbReference>
<organism evidence="2 3">
    <name type="scientific">candidate division MSBL1 archaeon SCGC-AAA259J03</name>
    <dbReference type="NCBI Taxonomy" id="1698269"/>
    <lineage>
        <taxon>Archaea</taxon>
        <taxon>Methanobacteriati</taxon>
        <taxon>Methanobacteriota</taxon>
        <taxon>candidate division MSBL1</taxon>
    </lineage>
</organism>
<evidence type="ECO:0000256" key="1">
    <source>
        <dbReference type="SAM" id="MobiDB-lite"/>
    </source>
</evidence>
<dbReference type="Proteomes" id="UP000070257">
    <property type="component" value="Unassembled WGS sequence"/>
</dbReference>
<feature type="region of interest" description="Disordered" evidence="1">
    <location>
        <begin position="87"/>
        <end position="111"/>
    </location>
</feature>
<protein>
    <submittedName>
        <fullName evidence="2">Uncharacterized protein</fullName>
    </submittedName>
</protein>
<accession>A0A656YXC5</accession>
<comment type="caution">
    <text evidence="2">The sequence shown here is derived from an EMBL/GenBank/DDBJ whole genome shotgun (WGS) entry which is preliminary data.</text>
</comment>
<proteinExistence type="predicted"/>
<evidence type="ECO:0000313" key="2">
    <source>
        <dbReference type="EMBL" id="KXA98590.1"/>
    </source>
</evidence>